<dbReference type="Proteomes" id="UP000271974">
    <property type="component" value="Unassembled WGS sequence"/>
</dbReference>
<protein>
    <recommendedName>
        <fullName evidence="4">Vezatin</fullName>
    </recommendedName>
</protein>
<feature type="region of interest" description="Disordered" evidence="1">
    <location>
        <begin position="525"/>
        <end position="567"/>
    </location>
</feature>
<feature type="region of interest" description="Disordered" evidence="1">
    <location>
        <begin position="765"/>
        <end position="876"/>
    </location>
</feature>
<feature type="compositionally biased region" description="Polar residues" evidence="1">
    <location>
        <begin position="554"/>
        <end position="563"/>
    </location>
</feature>
<dbReference type="OrthoDB" id="21151at2759"/>
<sequence>MTLLRRQLKKELVESARRREIPLNQLELEAWELIHLERKCLRLLRESELVARGFTLASHQQTTSQHASGQRSSVDQLCPQLRLVMLTHNTELLAKIKLAVTNTMKSVSMRVSDSDFSTIEDAPQPDSFLSSQENSEDVVPIAPISKSVSLLQIYLSGCIRRLALCFYQRNLRDPTLNPFDATLSCVQSCNDSIVKTRSVLQEHHAFYRAVHGSMTQRSVTESSAASRLTEGGDWANPSSLGQMQHFFVCVNSLDLHLQSVLLMTRELSSVLETRLDGEARNQASLTSQGEQSEADRLDRVPAIATQDDWAAWEDQMKRVKTSLDSVRCCYEECVKHLNHRGKDTESTDSAPLAPTSSKISEREQDRAKVKVIPAEDPIIVDQVFEAETDPAGDSEEEDMAEWRLQRQQAAQCRAKIQEQRETMQRLRQELGAVVAHRAVVQREREERAIARARGDNLGSQDGQTSCLSQSLAGEASRELCNGDVNGADLKDDNYKGTNGGEIGEAQQDEDDVKQFKQAVENEVLNHVDVTGESETSSESGSRQAETDSPLLGQASKQCSSNGHVESEITKSVKMLDKRESAQPAATNGHKEQNGPKSFSNFIWKKVFAEVHQPNHGDLNAHRDIDVKKQEKDKNPKFHKKLESKRNLEKMKQGLVAKASAHLDTGKVIDGEIVPGIPYSVFRHVPSAETKSQSEEEKESSIEMVNGHSKTTLGSLSHGDTLSDSSTIVKHFWKRPAPPRVHKSKGDHYVTPVNLITVGYVFQGGDGRKDNDGDDDTDGAGGNSDDGNVGRDRGDSVVSGGAACDSKTERTEAGRNNTYGDEEGACGGARQNDRKMEESRGARRRHHSAYVSKQDNTRGYRVASSQSEPGKTDARDKKLEIQNMAVQEYAKEDKIKLKRIKPKHWCECEEEIRMQRLEDSVNRALQALRNMDYPEESGETQGQQETGNGLGPISGGGLGPISGGGLGPISGGGVESTSDDSGPDQDLVGGLRFSPEDLDSGAVGMKPDSQPVEDREGLSQMSETGSLWLRRFYSPPRGAARPQSDVPLAGLGHADIEDTNDPAALSKSYSSQEIHTENMTSPWTMYSRTAPDTRASYTAPTYGLPLSPPDPHRAREEEDDEWIKITHEKMRFRKSKIELQIIRQKEIDLRSVLALDHTPVPSPRPDSSFTRGLAEIAAAKANRMLRSDNQNILGAVERFGDDSGSDDSFSQDFTS</sequence>
<keyword evidence="3" id="KW-1185">Reference proteome</keyword>
<feature type="compositionally biased region" description="Basic and acidic residues" evidence="1">
    <location>
        <begin position="830"/>
        <end position="840"/>
    </location>
</feature>
<dbReference type="STRING" id="188477.A0A433U498"/>
<feature type="compositionally biased region" description="Low complexity" evidence="1">
    <location>
        <begin position="530"/>
        <end position="541"/>
    </location>
</feature>
<feature type="region of interest" description="Disordered" evidence="1">
    <location>
        <begin position="933"/>
        <end position="1020"/>
    </location>
</feature>
<gene>
    <name evidence="2" type="ORF">EGW08_003611</name>
</gene>
<reference evidence="2 3" key="1">
    <citation type="submission" date="2019-01" db="EMBL/GenBank/DDBJ databases">
        <title>A draft genome assembly of the solar-powered sea slug Elysia chlorotica.</title>
        <authorList>
            <person name="Cai H."/>
            <person name="Li Q."/>
            <person name="Fang X."/>
            <person name="Li J."/>
            <person name="Curtis N.E."/>
            <person name="Altenburger A."/>
            <person name="Shibata T."/>
            <person name="Feng M."/>
            <person name="Maeda T."/>
            <person name="Schwartz J.A."/>
            <person name="Shigenobu S."/>
            <person name="Lundholm N."/>
            <person name="Nishiyama T."/>
            <person name="Yang H."/>
            <person name="Hasebe M."/>
            <person name="Li S."/>
            <person name="Pierce S.K."/>
            <person name="Wang J."/>
        </authorList>
    </citation>
    <scope>NUCLEOTIDE SEQUENCE [LARGE SCALE GENOMIC DNA]</scope>
    <source>
        <strain evidence="2">EC2010</strain>
        <tissue evidence="2">Whole organism of an adult</tissue>
    </source>
</reference>
<evidence type="ECO:0000313" key="3">
    <source>
        <dbReference type="Proteomes" id="UP000271974"/>
    </source>
</evidence>
<proteinExistence type="predicted"/>
<organism evidence="2 3">
    <name type="scientific">Elysia chlorotica</name>
    <name type="common">Eastern emerald elysia</name>
    <name type="synonym">Sea slug</name>
    <dbReference type="NCBI Taxonomy" id="188477"/>
    <lineage>
        <taxon>Eukaryota</taxon>
        <taxon>Metazoa</taxon>
        <taxon>Spiralia</taxon>
        <taxon>Lophotrochozoa</taxon>
        <taxon>Mollusca</taxon>
        <taxon>Gastropoda</taxon>
        <taxon>Heterobranchia</taxon>
        <taxon>Euthyneura</taxon>
        <taxon>Panpulmonata</taxon>
        <taxon>Sacoglossa</taxon>
        <taxon>Placobranchoidea</taxon>
        <taxon>Plakobranchidae</taxon>
        <taxon>Elysia</taxon>
    </lineage>
</organism>
<evidence type="ECO:0008006" key="4">
    <source>
        <dbReference type="Google" id="ProtNLM"/>
    </source>
</evidence>
<comment type="caution">
    <text evidence="2">The sequence shown here is derived from an EMBL/GenBank/DDBJ whole genome shotgun (WGS) entry which is preliminary data.</text>
</comment>
<feature type="region of interest" description="Disordered" evidence="1">
    <location>
        <begin position="577"/>
        <end position="596"/>
    </location>
</feature>
<accession>A0A433U498</accession>
<feature type="region of interest" description="Disordered" evidence="1">
    <location>
        <begin position="483"/>
        <end position="512"/>
    </location>
</feature>
<feature type="region of interest" description="Disordered" evidence="1">
    <location>
        <begin position="339"/>
        <end position="367"/>
    </location>
</feature>
<name>A0A433U498_ELYCH</name>
<feature type="compositionally biased region" description="Gly residues" evidence="1">
    <location>
        <begin position="947"/>
        <end position="973"/>
    </location>
</feature>
<evidence type="ECO:0000256" key="1">
    <source>
        <dbReference type="SAM" id="MobiDB-lite"/>
    </source>
</evidence>
<evidence type="ECO:0000313" key="2">
    <source>
        <dbReference type="EMBL" id="RUS88652.1"/>
    </source>
</evidence>
<dbReference type="EMBL" id="RQTK01000077">
    <property type="protein sequence ID" value="RUS88652.1"/>
    <property type="molecule type" value="Genomic_DNA"/>
</dbReference>
<dbReference type="AlphaFoldDB" id="A0A433U498"/>